<dbReference type="OMA" id="VLWEIWE"/>
<dbReference type="eggNOG" id="ENOG502SXF6">
    <property type="taxonomic scope" value="Eukaryota"/>
</dbReference>
<dbReference type="GeneID" id="25783698"/>
<dbReference type="AlphaFoldDB" id="G9PAH4"/>
<dbReference type="STRING" id="452589.G9PAH4"/>
<comment type="caution">
    <text evidence="3">The sequence shown here is derived from an EMBL/GenBank/DDBJ whole genome shotgun (WGS) entry which is preliminary data.</text>
</comment>
<dbReference type="RefSeq" id="XP_013938169.1">
    <property type="nucleotide sequence ID" value="XM_014082694.1"/>
</dbReference>
<feature type="compositionally biased region" description="Basic and acidic residues" evidence="1">
    <location>
        <begin position="642"/>
        <end position="655"/>
    </location>
</feature>
<dbReference type="GO" id="GO:0005524">
    <property type="term" value="F:ATP binding"/>
    <property type="evidence" value="ECO:0007669"/>
    <property type="project" value="InterPro"/>
</dbReference>
<protein>
    <recommendedName>
        <fullName evidence="2">Protein kinase domain-containing protein</fullName>
    </recommendedName>
</protein>
<dbReference type="Gene3D" id="1.10.510.10">
    <property type="entry name" value="Transferase(Phosphotransferase) domain 1"/>
    <property type="match status" value="1"/>
</dbReference>
<gene>
    <name evidence="3" type="ORF">TRIATDRAFT_322494</name>
</gene>
<dbReference type="HOGENOM" id="CLU_015808_0_0_1"/>
<dbReference type="EMBL" id="ABDG02000028">
    <property type="protein sequence ID" value="EHK40007.1"/>
    <property type="molecule type" value="Genomic_DNA"/>
</dbReference>
<feature type="compositionally biased region" description="Polar residues" evidence="1">
    <location>
        <begin position="498"/>
        <end position="514"/>
    </location>
</feature>
<evidence type="ECO:0000313" key="3">
    <source>
        <dbReference type="EMBL" id="EHK40007.1"/>
    </source>
</evidence>
<dbReference type="Proteomes" id="UP000005426">
    <property type="component" value="Unassembled WGS sequence"/>
</dbReference>
<dbReference type="GO" id="GO:0004672">
    <property type="term" value="F:protein kinase activity"/>
    <property type="evidence" value="ECO:0007669"/>
    <property type="project" value="InterPro"/>
</dbReference>
<feature type="region of interest" description="Disordered" evidence="1">
    <location>
        <begin position="498"/>
        <end position="563"/>
    </location>
</feature>
<dbReference type="KEGG" id="tatv:25783698"/>
<feature type="domain" description="Protein kinase" evidence="2">
    <location>
        <begin position="107"/>
        <end position="477"/>
    </location>
</feature>
<organism evidence="3 4">
    <name type="scientific">Hypocrea atroviridis (strain ATCC 20476 / IMI 206040)</name>
    <name type="common">Trichoderma atroviride</name>
    <dbReference type="NCBI Taxonomy" id="452589"/>
    <lineage>
        <taxon>Eukaryota</taxon>
        <taxon>Fungi</taxon>
        <taxon>Dikarya</taxon>
        <taxon>Ascomycota</taxon>
        <taxon>Pezizomycotina</taxon>
        <taxon>Sordariomycetes</taxon>
        <taxon>Hypocreomycetidae</taxon>
        <taxon>Hypocreales</taxon>
        <taxon>Hypocreaceae</taxon>
        <taxon>Trichoderma</taxon>
    </lineage>
</organism>
<evidence type="ECO:0000313" key="4">
    <source>
        <dbReference type="Proteomes" id="UP000005426"/>
    </source>
</evidence>
<dbReference type="InterPro" id="IPR011009">
    <property type="entry name" value="Kinase-like_dom_sf"/>
</dbReference>
<keyword evidence="4" id="KW-1185">Reference proteome</keyword>
<dbReference type="InterPro" id="IPR000719">
    <property type="entry name" value="Prot_kinase_dom"/>
</dbReference>
<sequence>MSSLLPHLNVRRRAVRPDGALPAKNYFAVQSALIRGDRDVTLDNTSRILSRDCDALALPYEDLDMPQDQEFEFPFADDYSESHSNDTDQPSIVKDYIELFNWDGFRLEWVKVLGQGGFGMATLWNVIFDDESIMKAVIKIPIHMNGTFRDELEWHLRYRGASHVTQSLNLQEIADNVRRRINREHLINRGTRFDQKQLNILVLEYAEHGCLFDIMSKASYFDVRFSNKVLWEIWECLVKGAVSVALQPDSIQRWSPDSLDMILNSLDDPQNAGELLRLSTLIDSHDVHFDLEEQNILIAEDDHHSHHPILKFHDFGAYSHKMSQCWDYWEHQNYWRARRCPKNNRTPPETITKDWDKIDLSRPGSILQYTGDTFGPEKNEVAGRYGTWTNIFTIGKIMESVITKSWSSHPMTTMKYEAGDERCFGDSYAWRLCQPQYEYIEPELLDQIAQCQFEKPKDRPELSYLLRHVCKRKHLGFDESDDETRSFWDAFWARTRTNSDGQPPSNPFSDSQAMTVVGGDSGSRRDYPTDYPTDRGQREYRSDPFARTSFPLPPAPSPPSLYDEIGNPLITHVAALRHKSRRSLLSVSSEGSLPGPSRRPAFSTDLQTMTSNPLASSPADISASFGGIQRKQPSSGSSSDDSDGRVPLHETKRATNDLVPVSSASSLNGGVLLRGTNKSPIVSASPSNRGVPLRETKATKKNSKTFLFSSSGSAHTTWRVSKRTKKQPVKSVRFANAAVLDDVISQSMGDDPTRLNFAWPIMSMAPRRIPNILDMDVRDGNRLARYPAISPRCLPDVLDVDVRDGNRLARYAAISPERLDLPQRSGVFSFTKKSDPSYYESIDEEGSRLQFDASMMQANSTGFAPMEVIPEETDSRMDLD</sequence>
<dbReference type="OrthoDB" id="4062651at2759"/>
<reference evidence="3 4" key="1">
    <citation type="journal article" date="2011" name="Genome Biol.">
        <title>Comparative genome sequence analysis underscores mycoparasitism as the ancestral life style of Trichoderma.</title>
        <authorList>
            <person name="Kubicek C.P."/>
            <person name="Herrera-Estrella A."/>
            <person name="Seidl-Seiboth V."/>
            <person name="Martinez D.A."/>
            <person name="Druzhinina I.S."/>
            <person name="Thon M."/>
            <person name="Zeilinger S."/>
            <person name="Casas-Flores S."/>
            <person name="Horwitz B.A."/>
            <person name="Mukherjee P.K."/>
            <person name="Mukherjee M."/>
            <person name="Kredics L."/>
            <person name="Alcaraz L.D."/>
            <person name="Aerts A."/>
            <person name="Antal Z."/>
            <person name="Atanasova L."/>
            <person name="Cervantes-Badillo M.G."/>
            <person name="Challacombe J."/>
            <person name="Chertkov O."/>
            <person name="McCluskey K."/>
            <person name="Coulpier F."/>
            <person name="Deshpande N."/>
            <person name="von Doehren H."/>
            <person name="Ebbole D.J."/>
            <person name="Esquivel-Naranjo E.U."/>
            <person name="Fekete E."/>
            <person name="Flipphi M."/>
            <person name="Glaser F."/>
            <person name="Gomez-Rodriguez E.Y."/>
            <person name="Gruber S."/>
            <person name="Han C."/>
            <person name="Henrissat B."/>
            <person name="Hermosa R."/>
            <person name="Hernandez-Onate M."/>
            <person name="Karaffa L."/>
            <person name="Kosti I."/>
            <person name="Le Crom S."/>
            <person name="Lindquist E."/>
            <person name="Lucas S."/>
            <person name="Luebeck M."/>
            <person name="Luebeck P.S."/>
            <person name="Margeot A."/>
            <person name="Metz B."/>
            <person name="Misra M."/>
            <person name="Nevalainen H."/>
            <person name="Omann M."/>
            <person name="Packer N."/>
            <person name="Perrone G."/>
            <person name="Uresti-Rivera E.E."/>
            <person name="Salamov A."/>
            <person name="Schmoll M."/>
            <person name="Seiboth B."/>
            <person name="Shapiro H."/>
            <person name="Sukno S."/>
            <person name="Tamayo-Ramos J.A."/>
            <person name="Tisch D."/>
            <person name="Wiest A."/>
            <person name="Wilkinson H.H."/>
            <person name="Zhang M."/>
            <person name="Coutinho P.M."/>
            <person name="Kenerley C.M."/>
            <person name="Monte E."/>
            <person name="Baker S.E."/>
            <person name="Grigoriev I.V."/>
        </authorList>
    </citation>
    <scope>NUCLEOTIDE SEQUENCE [LARGE SCALE GENOMIC DNA]</scope>
    <source>
        <strain evidence="4">ATCC 20476 / IMI 206040</strain>
    </source>
</reference>
<accession>G9PAH4</accession>
<name>G9PAH4_HYPAI</name>
<feature type="compositionally biased region" description="Polar residues" evidence="1">
    <location>
        <begin position="604"/>
        <end position="615"/>
    </location>
</feature>
<feature type="compositionally biased region" description="Basic and acidic residues" evidence="1">
    <location>
        <begin position="522"/>
        <end position="544"/>
    </location>
</feature>
<dbReference type="SUPFAM" id="SSF56112">
    <property type="entry name" value="Protein kinase-like (PK-like)"/>
    <property type="match status" value="1"/>
</dbReference>
<proteinExistence type="predicted"/>
<dbReference type="PROSITE" id="PS50011">
    <property type="entry name" value="PROTEIN_KINASE_DOM"/>
    <property type="match status" value="1"/>
</dbReference>
<feature type="region of interest" description="Disordered" evidence="1">
    <location>
        <begin position="586"/>
        <end position="662"/>
    </location>
</feature>
<evidence type="ECO:0000256" key="1">
    <source>
        <dbReference type="SAM" id="MobiDB-lite"/>
    </source>
</evidence>
<evidence type="ECO:0000259" key="2">
    <source>
        <dbReference type="PROSITE" id="PS50011"/>
    </source>
</evidence>